<dbReference type="GO" id="GO:0051213">
    <property type="term" value="F:dioxygenase activity"/>
    <property type="evidence" value="ECO:0007669"/>
    <property type="project" value="UniProtKB-KW"/>
</dbReference>
<organism evidence="1">
    <name type="scientific">Satyrvirus sp</name>
    <dbReference type="NCBI Taxonomy" id="2487771"/>
    <lineage>
        <taxon>Viruses</taxon>
        <taxon>Varidnaviria</taxon>
        <taxon>Bamfordvirae</taxon>
        <taxon>Nucleocytoviricota</taxon>
        <taxon>Megaviricetes</taxon>
        <taxon>Imitervirales</taxon>
        <taxon>Mimiviridae</taxon>
        <taxon>Megamimivirinae</taxon>
    </lineage>
</organism>
<dbReference type="Pfam" id="PF05721">
    <property type="entry name" value="PhyH"/>
    <property type="match status" value="1"/>
</dbReference>
<gene>
    <name evidence="1" type="ORF">Satyrvirus18_5</name>
</gene>
<keyword evidence="1" id="KW-0223">Dioxygenase</keyword>
<evidence type="ECO:0000313" key="1">
    <source>
        <dbReference type="EMBL" id="AYV85468.1"/>
    </source>
</evidence>
<dbReference type="PANTHER" id="PTHR31630:SF6">
    <property type="entry name" value="PHYTANOYL-COA DIOXYGENASE-RELATED"/>
    <property type="match status" value="1"/>
</dbReference>
<dbReference type="EMBL" id="MK072454">
    <property type="protein sequence ID" value="AYV85468.1"/>
    <property type="molecule type" value="Genomic_DNA"/>
</dbReference>
<accession>A0A3G5AEB2</accession>
<dbReference type="PANTHER" id="PTHR31630">
    <property type="entry name" value="PHYTANOYL-COA DIOXYGENASE-RELATED-RELATED"/>
    <property type="match status" value="1"/>
</dbReference>
<protein>
    <submittedName>
        <fullName evidence="1">Phytanoyl-CoA dioxygenase family protein</fullName>
    </submittedName>
</protein>
<sequence length="329" mass="38376">MDFRCTYLEPPVDEDDYRFIKSFNANQISNPDAINFFDEYGFIVVRDVLTREECQMTIDEMFSYIEKNYEGFDRNNLNTWEKWPDSSYGMPSKKPQFTPQILKNRQNPNIYNVYSSLLGTPNVLVNHDRWAIYRPTKLVGDKYKTKENIHLDICPMRFAENDPSIWPKVDNLAYNDVSDFMMENNHVTISDRGRQLQSILNLVDNEENDGGLIIVPGFHKQFSQWLRTINKLTSDECKYSINNNSIKQNAIRITCRAGSLVIWDQRCIHGSKPNHSERMRCVQFMKIFSAEKMPAKRSKARKNAIVRELKSINLLESVTDVGKIVFGLN</sequence>
<dbReference type="Gene3D" id="2.60.120.620">
    <property type="entry name" value="q2cbj1_9rhob like domain"/>
    <property type="match status" value="1"/>
</dbReference>
<keyword evidence="1" id="KW-0560">Oxidoreductase</keyword>
<dbReference type="InterPro" id="IPR008775">
    <property type="entry name" value="Phytyl_CoA_dOase-like"/>
</dbReference>
<reference evidence="1" key="1">
    <citation type="submission" date="2018-10" db="EMBL/GenBank/DDBJ databases">
        <title>Hidden diversity of soil giant viruses.</title>
        <authorList>
            <person name="Schulz F."/>
            <person name="Alteio L."/>
            <person name="Goudeau D."/>
            <person name="Ryan E.M."/>
            <person name="Malmstrom R.R."/>
            <person name="Blanchard J."/>
            <person name="Woyke T."/>
        </authorList>
    </citation>
    <scope>NUCLEOTIDE SEQUENCE</scope>
    <source>
        <strain evidence="1">SAV1</strain>
    </source>
</reference>
<dbReference type="SUPFAM" id="SSF51197">
    <property type="entry name" value="Clavaminate synthase-like"/>
    <property type="match status" value="1"/>
</dbReference>
<name>A0A3G5AEB2_9VIRU</name>
<proteinExistence type="predicted"/>